<reference evidence="1 2" key="1">
    <citation type="submission" date="2016-05" db="EMBL/GenBank/DDBJ databases">
        <title>Genome Sequence of Pseudomonas citronellolis Strain SJTE-3, an Estrogens and Persistent Organic Pollutants degradation strain.</title>
        <authorList>
            <person name="Liang R."/>
        </authorList>
    </citation>
    <scope>NUCLEOTIDE SEQUENCE [LARGE SCALE GENOMIC DNA]</scope>
    <source>
        <strain evidence="1 2">SJTE-3</strain>
    </source>
</reference>
<name>A0A1A9KEP9_9PSED</name>
<dbReference type="AlphaFoldDB" id="A0A1A9KEP9"/>
<proteinExistence type="predicted"/>
<dbReference type="EMBL" id="CP015878">
    <property type="protein sequence ID" value="ANI15988.1"/>
    <property type="molecule type" value="Genomic_DNA"/>
</dbReference>
<accession>A0A1A9KEP9</accession>
<evidence type="ECO:0000313" key="1">
    <source>
        <dbReference type="EMBL" id="ANI15988.1"/>
    </source>
</evidence>
<organism evidence="1 2">
    <name type="scientific">Pseudomonas citronellolis</name>
    <dbReference type="NCBI Taxonomy" id="53408"/>
    <lineage>
        <taxon>Bacteria</taxon>
        <taxon>Pseudomonadati</taxon>
        <taxon>Pseudomonadota</taxon>
        <taxon>Gammaproteobacteria</taxon>
        <taxon>Pseudomonadales</taxon>
        <taxon>Pseudomonadaceae</taxon>
        <taxon>Pseudomonas</taxon>
    </lineage>
</organism>
<protein>
    <submittedName>
        <fullName evidence="1">Uncharacterized protein</fullName>
    </submittedName>
</protein>
<evidence type="ECO:0000313" key="2">
    <source>
        <dbReference type="Proteomes" id="UP000077748"/>
    </source>
</evidence>
<dbReference type="Proteomes" id="UP000077748">
    <property type="component" value="Chromosome"/>
</dbReference>
<sequence length="178" mass="21373">MRRNIPIFTPEQTDHLIALNRHLTELEYWCLVRTKSLVEDYRDIADTPIGWGKGEDFELESRIEYYRAEPLDEEQEELILQTSFLPMPPFKWYHLKPTPEQEADLFELLHNNWSDGVEDIPRLNEERICWSFHDLHDHHRLDWQQVLEIERVWLDVHAIHQVETTIGKPIGVLHNAQF</sequence>
<gene>
    <name evidence="1" type="ORF">A9C11_19305</name>
</gene>
<dbReference type="RefSeq" id="WP_064583606.1">
    <property type="nucleotide sequence ID" value="NZ_CP015878.1"/>
</dbReference>